<keyword evidence="3" id="KW-1185">Reference proteome</keyword>
<accession>A0AAD3DNP7</accession>
<feature type="chain" id="PRO_5042187470" evidence="1">
    <location>
        <begin position="20"/>
        <end position="215"/>
    </location>
</feature>
<feature type="non-terminal residue" evidence="2">
    <location>
        <position position="1"/>
    </location>
</feature>
<name>A0AAD3DNP7_9CHLO</name>
<organism evidence="2 3">
    <name type="scientific">Astrephomene gubernaculifera</name>
    <dbReference type="NCBI Taxonomy" id="47775"/>
    <lineage>
        <taxon>Eukaryota</taxon>
        <taxon>Viridiplantae</taxon>
        <taxon>Chlorophyta</taxon>
        <taxon>core chlorophytes</taxon>
        <taxon>Chlorophyceae</taxon>
        <taxon>CS clade</taxon>
        <taxon>Chlamydomonadales</taxon>
        <taxon>Astrephomenaceae</taxon>
        <taxon>Astrephomene</taxon>
    </lineage>
</organism>
<keyword evidence="1" id="KW-0732">Signal</keyword>
<evidence type="ECO:0000256" key="1">
    <source>
        <dbReference type="SAM" id="SignalP"/>
    </source>
</evidence>
<dbReference type="EMBL" id="BMAR01000009">
    <property type="protein sequence ID" value="GFR44983.1"/>
    <property type="molecule type" value="Genomic_DNA"/>
</dbReference>
<reference evidence="2 3" key="1">
    <citation type="journal article" date="2021" name="Sci. Rep.">
        <title>Genome sequencing of the multicellular alga Astrephomene provides insights into convergent evolution of germ-soma differentiation.</title>
        <authorList>
            <person name="Yamashita S."/>
            <person name="Yamamoto K."/>
            <person name="Matsuzaki R."/>
            <person name="Suzuki S."/>
            <person name="Yamaguchi H."/>
            <person name="Hirooka S."/>
            <person name="Minakuchi Y."/>
            <person name="Miyagishima S."/>
            <person name="Kawachi M."/>
            <person name="Toyoda A."/>
            <person name="Nozaki H."/>
        </authorList>
    </citation>
    <scope>NUCLEOTIDE SEQUENCE [LARGE SCALE GENOMIC DNA]</scope>
    <source>
        <strain evidence="2 3">NIES-4017</strain>
    </source>
</reference>
<dbReference type="Proteomes" id="UP001054857">
    <property type="component" value="Unassembled WGS sequence"/>
</dbReference>
<comment type="caution">
    <text evidence="2">The sequence shown here is derived from an EMBL/GenBank/DDBJ whole genome shotgun (WGS) entry which is preliminary data.</text>
</comment>
<evidence type="ECO:0000313" key="2">
    <source>
        <dbReference type="EMBL" id="GFR44983.1"/>
    </source>
</evidence>
<sequence>MIALFFVALVNFLLQPATAASIAREPIPTVCDQYEPLYDSIYRDLELYRRNGGITPRLMDATIKLHSAGNREKGLAVAFYRGGVYVISNTRHINLKPFGHHVSLWVAYLLVMQHLAATHPTALPDVEFVWHTIDRPVRLTVNTTAAAADGGSSSSRSGGRGGVGGGSAGGVNYPVLRFGKSAAHPDILVPNFHFYMKRYQSAYLDRMAARNMQRP</sequence>
<protein>
    <submittedName>
        <fullName evidence="2">Uncharacterized protein</fullName>
    </submittedName>
</protein>
<gene>
    <name evidence="2" type="ORF">Agub_g6257</name>
</gene>
<proteinExistence type="predicted"/>
<feature type="signal peptide" evidence="1">
    <location>
        <begin position="1"/>
        <end position="19"/>
    </location>
</feature>
<evidence type="ECO:0000313" key="3">
    <source>
        <dbReference type="Proteomes" id="UP001054857"/>
    </source>
</evidence>
<dbReference type="AlphaFoldDB" id="A0AAD3DNP7"/>